<reference evidence="2 3" key="1">
    <citation type="submission" date="2016-12" db="EMBL/GenBank/DDBJ databases">
        <title>The genomes of Aspergillus section Nigri reveals drivers in fungal speciation.</title>
        <authorList>
            <consortium name="DOE Joint Genome Institute"/>
            <person name="Vesth T.C."/>
            <person name="Nybo J."/>
            <person name="Theobald S."/>
            <person name="Brandl J."/>
            <person name="Frisvad J.C."/>
            <person name="Nielsen K.F."/>
            <person name="Lyhne E.K."/>
            <person name="Kogle M.E."/>
            <person name="Kuo A."/>
            <person name="Riley R."/>
            <person name="Clum A."/>
            <person name="Nolan M."/>
            <person name="Lipzen A."/>
            <person name="Salamov A."/>
            <person name="Henrissat B."/>
            <person name="Wiebenga A."/>
            <person name="De Vries R.P."/>
            <person name="Grigoriev I.V."/>
            <person name="Mortensen U.H."/>
            <person name="Andersen M.R."/>
            <person name="Baker S.E."/>
        </authorList>
    </citation>
    <scope>NUCLEOTIDE SEQUENCE [LARGE SCALE GENOMIC DNA]</scope>
    <source>
        <strain evidence="2 3">CBS 115572</strain>
    </source>
</reference>
<dbReference type="EMBL" id="MSFK01000011">
    <property type="protein sequence ID" value="PWY89651.1"/>
    <property type="molecule type" value="Genomic_DNA"/>
</dbReference>
<comment type="caution">
    <text evidence="2">The sequence shown here is derived from an EMBL/GenBank/DDBJ whole genome shotgun (WGS) entry which is preliminary data.</text>
</comment>
<protein>
    <submittedName>
        <fullName evidence="2">Uncharacterized protein</fullName>
    </submittedName>
</protein>
<evidence type="ECO:0000313" key="2">
    <source>
        <dbReference type="EMBL" id="PWY89651.1"/>
    </source>
</evidence>
<accession>A0A317WV08</accession>
<feature type="region of interest" description="Disordered" evidence="1">
    <location>
        <begin position="1"/>
        <end position="69"/>
    </location>
</feature>
<dbReference type="Proteomes" id="UP000246702">
    <property type="component" value="Unassembled WGS sequence"/>
</dbReference>
<dbReference type="AlphaFoldDB" id="A0A317WV08"/>
<gene>
    <name evidence="2" type="ORF">BO94DRAFT_545622</name>
</gene>
<keyword evidence="3" id="KW-1185">Reference proteome</keyword>
<dbReference type="GeneID" id="37115393"/>
<sequence>MEAHNLCCTPSIKMEDFNHKRPRANTTSINLETPKQKRARASSPAEQSKPPKMESPEPSSPYQQTEVLQPLDPMDIDIDDDRMYPYKRKDLLKRSDYVATIRGVGRLLTSDGEGWSTTHKYVGRLYRVMEQRMRPWILDFVLHSLQHLSNEQMRIIIQSLEGYCVQEEWTALKRRLPDAARNFIGELFAESLIYKTIMTRVFEN</sequence>
<dbReference type="OrthoDB" id="4156714at2759"/>
<name>A0A317WV08_9EURO</name>
<proteinExistence type="predicted"/>
<organism evidence="2 3">
    <name type="scientific">Aspergillus sclerotioniger CBS 115572</name>
    <dbReference type="NCBI Taxonomy" id="1450535"/>
    <lineage>
        <taxon>Eukaryota</taxon>
        <taxon>Fungi</taxon>
        <taxon>Dikarya</taxon>
        <taxon>Ascomycota</taxon>
        <taxon>Pezizomycotina</taxon>
        <taxon>Eurotiomycetes</taxon>
        <taxon>Eurotiomycetidae</taxon>
        <taxon>Eurotiales</taxon>
        <taxon>Aspergillaceae</taxon>
        <taxon>Aspergillus</taxon>
        <taxon>Aspergillus subgen. Circumdati</taxon>
    </lineage>
</organism>
<dbReference type="RefSeq" id="XP_025468562.1">
    <property type="nucleotide sequence ID" value="XM_025613250.1"/>
</dbReference>
<feature type="compositionally biased region" description="Polar residues" evidence="1">
    <location>
        <begin position="24"/>
        <end position="33"/>
    </location>
</feature>
<evidence type="ECO:0000313" key="3">
    <source>
        <dbReference type="Proteomes" id="UP000246702"/>
    </source>
</evidence>
<evidence type="ECO:0000256" key="1">
    <source>
        <dbReference type="SAM" id="MobiDB-lite"/>
    </source>
</evidence>